<keyword evidence="3 6" id="KW-0812">Transmembrane</keyword>
<evidence type="ECO:0000313" key="7">
    <source>
        <dbReference type="EMBL" id="MBC8579003.1"/>
    </source>
</evidence>
<feature type="transmembrane region" description="Helical" evidence="6">
    <location>
        <begin position="169"/>
        <end position="187"/>
    </location>
</feature>
<feature type="transmembrane region" description="Helical" evidence="6">
    <location>
        <begin position="193"/>
        <end position="210"/>
    </location>
</feature>
<feature type="transmembrane region" description="Helical" evidence="6">
    <location>
        <begin position="475"/>
        <end position="497"/>
    </location>
</feature>
<feature type="transmembrane region" description="Helical" evidence="6">
    <location>
        <begin position="439"/>
        <end position="463"/>
    </location>
</feature>
<dbReference type="GO" id="GO:0005886">
    <property type="term" value="C:plasma membrane"/>
    <property type="evidence" value="ECO:0007669"/>
    <property type="project" value="UniProtKB-SubCell"/>
</dbReference>
<evidence type="ECO:0000256" key="6">
    <source>
        <dbReference type="SAM" id="Phobius"/>
    </source>
</evidence>
<dbReference type="CDD" id="cd13124">
    <property type="entry name" value="MATE_SpoVB_like"/>
    <property type="match status" value="1"/>
</dbReference>
<evidence type="ECO:0000256" key="3">
    <source>
        <dbReference type="ARBA" id="ARBA00022692"/>
    </source>
</evidence>
<keyword evidence="2" id="KW-1003">Cell membrane</keyword>
<dbReference type="AlphaFoldDB" id="A0A926EJ42"/>
<proteinExistence type="predicted"/>
<keyword evidence="5 6" id="KW-0472">Membrane</keyword>
<gene>
    <name evidence="7" type="ORF">H8718_05575</name>
</gene>
<evidence type="ECO:0000256" key="1">
    <source>
        <dbReference type="ARBA" id="ARBA00004651"/>
    </source>
</evidence>
<dbReference type="InterPro" id="IPR050833">
    <property type="entry name" value="Poly_Biosynth_Transport"/>
</dbReference>
<feature type="transmembrane region" description="Helical" evidence="6">
    <location>
        <begin position="130"/>
        <end position="148"/>
    </location>
</feature>
<dbReference type="PANTHER" id="PTHR30250">
    <property type="entry name" value="PST FAMILY PREDICTED COLANIC ACID TRANSPORTER"/>
    <property type="match status" value="1"/>
</dbReference>
<feature type="transmembrane region" description="Helical" evidence="6">
    <location>
        <begin position="349"/>
        <end position="373"/>
    </location>
</feature>
<feature type="transmembrane region" description="Helical" evidence="6">
    <location>
        <begin position="509"/>
        <end position="530"/>
    </location>
</feature>
<evidence type="ECO:0000256" key="2">
    <source>
        <dbReference type="ARBA" id="ARBA00022475"/>
    </source>
</evidence>
<dbReference type="InterPro" id="IPR024923">
    <property type="entry name" value="PG_synth_SpoVB"/>
</dbReference>
<feature type="transmembrane region" description="Helical" evidence="6">
    <location>
        <begin position="12"/>
        <end position="33"/>
    </location>
</feature>
<feature type="transmembrane region" description="Helical" evidence="6">
    <location>
        <begin position="88"/>
        <end position="110"/>
    </location>
</feature>
<dbReference type="EMBL" id="JACRSY010000007">
    <property type="protein sequence ID" value="MBC8579003.1"/>
    <property type="molecule type" value="Genomic_DNA"/>
</dbReference>
<feature type="transmembrane region" description="Helical" evidence="6">
    <location>
        <begin position="413"/>
        <end position="433"/>
    </location>
</feature>
<comment type="caution">
    <text evidence="7">The sequence shown here is derived from an EMBL/GenBank/DDBJ whole genome shotgun (WGS) entry which is preliminary data.</text>
</comment>
<protein>
    <submittedName>
        <fullName evidence="7">Polysaccharide biosynthesis protein</fullName>
    </submittedName>
</protein>
<sequence length="542" mass="58462">MTTSIKSTGIIKGALILGIAMFLSKIIGFLYRIPMTSILGDTGNAIYGVAFNIYVVLLGVSAIGIPGGISKLVAECLAKGTMQDAKKVFRVALFYTGAVSGLLSLGLFVGAEFIAVQLNGMEELILPLRILSPTIFIASLMAVVRGYFQGMNTMLPTAISQVVEQLFNALFSVVLATYFIQYGVAIAAAGSTIGTGIGALCGFIILILLYKKNDPTNQIPITSTKPLFKSRREIIYKLLSIIIPMVITTSIFSIFSVIDASMLSNKLPSAVDYLRASGLVETIPVSGAAALSTMEIATSLIGQYTTKYFTLINIPISLILIVSVSAIPSISKSYALGDRNGLTDKISQILRIGLLLSIPASFGLMIFAKPIMYFMFTTHPDGGELVMHGALTIIFITTAQLSSSILQGMGKQYVPTLFAIIALSVKFILNSILLCIPTLHIYSVIYSTLIAYMVFALLCVYYLKYKVGLNLHLGSLYLYPLLCSVIMSILGLSSFYILNNLFNFPNINLILSIALCILIYGLSGFLSGMLKAEDLPHFGKKI</sequence>
<evidence type="ECO:0000313" key="8">
    <source>
        <dbReference type="Proteomes" id="UP000655830"/>
    </source>
</evidence>
<keyword evidence="8" id="KW-1185">Reference proteome</keyword>
<accession>A0A926EJ42</accession>
<feature type="transmembrane region" description="Helical" evidence="6">
    <location>
        <begin position="234"/>
        <end position="258"/>
    </location>
</feature>
<dbReference type="RefSeq" id="WP_249332164.1">
    <property type="nucleotide sequence ID" value="NZ_JACRSY010000007.1"/>
</dbReference>
<comment type="subcellular location">
    <subcellularLocation>
        <location evidence="1">Cell membrane</location>
        <topology evidence="1">Multi-pass membrane protein</topology>
    </subcellularLocation>
</comment>
<dbReference type="PIRSF" id="PIRSF038958">
    <property type="entry name" value="PG_synth_SpoVB"/>
    <property type="match status" value="1"/>
</dbReference>
<feature type="transmembrane region" description="Helical" evidence="6">
    <location>
        <begin position="308"/>
        <end position="328"/>
    </location>
</feature>
<name>A0A926EJ42_9FIRM</name>
<evidence type="ECO:0000256" key="4">
    <source>
        <dbReference type="ARBA" id="ARBA00022989"/>
    </source>
</evidence>
<reference evidence="7" key="1">
    <citation type="submission" date="2020-08" db="EMBL/GenBank/DDBJ databases">
        <title>Genome public.</title>
        <authorList>
            <person name="Liu C."/>
            <person name="Sun Q."/>
        </authorList>
    </citation>
    <scope>NUCLEOTIDE SEQUENCE</scope>
    <source>
        <strain evidence="7">NSJ-12</strain>
    </source>
</reference>
<keyword evidence="4 6" id="KW-1133">Transmembrane helix</keyword>
<feature type="transmembrane region" description="Helical" evidence="6">
    <location>
        <begin position="385"/>
        <end position="406"/>
    </location>
</feature>
<dbReference type="PANTHER" id="PTHR30250:SF21">
    <property type="entry name" value="LIPID II FLIPPASE MURJ"/>
    <property type="match status" value="1"/>
</dbReference>
<organism evidence="7 8">
    <name type="scientific">Zhenhengia yiwuensis</name>
    <dbReference type="NCBI Taxonomy" id="2763666"/>
    <lineage>
        <taxon>Bacteria</taxon>
        <taxon>Bacillati</taxon>
        <taxon>Bacillota</taxon>
        <taxon>Clostridia</taxon>
        <taxon>Lachnospirales</taxon>
        <taxon>Lachnospiraceae</taxon>
        <taxon>Zhenhengia</taxon>
    </lineage>
</organism>
<evidence type="ECO:0000256" key="5">
    <source>
        <dbReference type="ARBA" id="ARBA00023136"/>
    </source>
</evidence>
<dbReference type="Proteomes" id="UP000655830">
    <property type="component" value="Unassembled WGS sequence"/>
</dbReference>
<dbReference type="Pfam" id="PF01943">
    <property type="entry name" value="Polysacc_synt"/>
    <property type="match status" value="1"/>
</dbReference>
<dbReference type="InterPro" id="IPR002797">
    <property type="entry name" value="Polysacc_synth"/>
</dbReference>
<feature type="transmembrane region" description="Helical" evidence="6">
    <location>
        <begin position="45"/>
        <end position="67"/>
    </location>
</feature>